<dbReference type="InterPro" id="IPR050266">
    <property type="entry name" value="AB_hydrolase_sf"/>
</dbReference>
<dbReference type="GO" id="GO:0016020">
    <property type="term" value="C:membrane"/>
    <property type="evidence" value="ECO:0007669"/>
    <property type="project" value="TreeGrafter"/>
</dbReference>
<dbReference type="Gene3D" id="3.40.50.1820">
    <property type="entry name" value="alpha/beta hydrolase"/>
    <property type="match status" value="1"/>
</dbReference>
<dbReference type="InterPro" id="IPR000073">
    <property type="entry name" value="AB_hydrolase_1"/>
</dbReference>
<keyword evidence="2" id="KW-0378">Hydrolase</keyword>
<dbReference type="GO" id="GO:0016787">
    <property type="term" value="F:hydrolase activity"/>
    <property type="evidence" value="ECO:0007669"/>
    <property type="project" value="UniProtKB-KW"/>
</dbReference>
<evidence type="ECO:0000259" key="1">
    <source>
        <dbReference type="Pfam" id="PF00561"/>
    </source>
</evidence>
<comment type="caution">
    <text evidence="2">The sequence shown here is derived from an EMBL/GenBank/DDBJ whole genome shotgun (WGS) entry which is preliminary data.</text>
</comment>
<keyword evidence="3" id="KW-1185">Reference proteome</keyword>
<accession>A0A365QKT4</accession>
<organism evidence="2 3">
    <name type="scientific">Burkholderia reimsis</name>
    <dbReference type="NCBI Taxonomy" id="2234132"/>
    <lineage>
        <taxon>Bacteria</taxon>
        <taxon>Pseudomonadati</taxon>
        <taxon>Pseudomonadota</taxon>
        <taxon>Betaproteobacteria</taxon>
        <taxon>Burkholderiales</taxon>
        <taxon>Burkholderiaceae</taxon>
        <taxon>Burkholderia</taxon>
    </lineage>
</organism>
<dbReference type="Proteomes" id="UP000252458">
    <property type="component" value="Unassembled WGS sequence"/>
</dbReference>
<protein>
    <submittedName>
        <fullName evidence="2">Alpha/beta hydrolase</fullName>
    </submittedName>
</protein>
<evidence type="ECO:0000313" key="2">
    <source>
        <dbReference type="EMBL" id="RBB34112.1"/>
    </source>
</evidence>
<dbReference type="EMBL" id="QMFZ01000038">
    <property type="protein sequence ID" value="RBB34112.1"/>
    <property type="molecule type" value="Genomic_DNA"/>
</dbReference>
<dbReference type="PANTHER" id="PTHR43798:SF33">
    <property type="entry name" value="HYDROLASE, PUTATIVE (AFU_ORTHOLOGUE AFUA_2G14860)-RELATED"/>
    <property type="match status" value="1"/>
</dbReference>
<evidence type="ECO:0000313" key="3">
    <source>
        <dbReference type="Proteomes" id="UP000252458"/>
    </source>
</evidence>
<gene>
    <name evidence="2" type="ORF">DPV79_32640</name>
</gene>
<feature type="domain" description="AB hydrolase-1" evidence="1">
    <location>
        <begin position="6"/>
        <end position="139"/>
    </location>
</feature>
<dbReference type="PANTHER" id="PTHR43798">
    <property type="entry name" value="MONOACYLGLYCEROL LIPASE"/>
    <property type="match status" value="1"/>
</dbReference>
<proteinExistence type="predicted"/>
<dbReference type="AlphaFoldDB" id="A0A365QKT4"/>
<name>A0A365QKT4_9BURK</name>
<dbReference type="PRINTS" id="PR00111">
    <property type="entry name" value="ABHYDROLASE"/>
</dbReference>
<dbReference type="SUPFAM" id="SSF53474">
    <property type="entry name" value="alpha/beta-Hydrolases"/>
    <property type="match status" value="1"/>
</dbReference>
<sequence>MTQPTPVVFIHGFIGTLDVRGWNGPHLAPDLLGYGAYRAAPFDAISLAGQVEHVRQTVDAHFGAQPVDVVGHSVGGAIAMLFAHAHPERVRRIVNVEGNFTLDDAFWSASVGRMTPDEADAMLDGLRADAPGWLRGAIDAPSPAQLDDARRWLAHQPASTLRAMGRSVVATTGEPGYLQALAQVFERHPVWLVAGERSRAGWHVPDWALARCAGFDTIAGCGHLIPAERPDAFRDAIGRILGAAGISGRQAGKMSKPYDSPKFG</sequence>
<dbReference type="Pfam" id="PF00561">
    <property type="entry name" value="Abhydrolase_1"/>
    <property type="match status" value="1"/>
</dbReference>
<dbReference type="InterPro" id="IPR029058">
    <property type="entry name" value="AB_hydrolase_fold"/>
</dbReference>
<dbReference type="RefSeq" id="WP_113047392.1">
    <property type="nucleotide sequence ID" value="NZ_QMFZ01000038.1"/>
</dbReference>
<reference evidence="2 3" key="1">
    <citation type="submission" date="2018-06" db="EMBL/GenBank/DDBJ databases">
        <title>Draft genome sequence of Burkholderia reimsis strain BE51 isolated from a French agricultural soil.</title>
        <authorList>
            <person name="Esmaeel Q."/>
        </authorList>
    </citation>
    <scope>NUCLEOTIDE SEQUENCE [LARGE SCALE GENOMIC DNA]</scope>
    <source>
        <strain evidence="2 3">BE51</strain>
    </source>
</reference>